<evidence type="ECO:0000313" key="1">
    <source>
        <dbReference type="EMBL" id="CAG8533266.1"/>
    </source>
</evidence>
<dbReference type="EMBL" id="CAJVPS010001311">
    <property type="protein sequence ID" value="CAG8533266.1"/>
    <property type="molecule type" value="Genomic_DNA"/>
</dbReference>
<accession>A0A9N9FG06</accession>
<comment type="caution">
    <text evidence="1">The sequence shown here is derived from an EMBL/GenBank/DDBJ whole genome shotgun (WGS) entry which is preliminary data.</text>
</comment>
<dbReference type="Proteomes" id="UP000789508">
    <property type="component" value="Unassembled WGS sequence"/>
</dbReference>
<protein>
    <submittedName>
        <fullName evidence="1">11950_t:CDS:1</fullName>
    </submittedName>
</protein>
<name>A0A9N9FG06_9GLOM</name>
<sequence length="69" mass="7365">MKEVLSQGHNIFFNTIALPLSKKAITGQASGPGLYYGFDINDKALTVIEVDGIGGDVETTDPAKNIIEK</sequence>
<gene>
    <name evidence="1" type="ORF">ALEPTO_LOCUS5042</name>
</gene>
<proteinExistence type="predicted"/>
<organism evidence="1 2">
    <name type="scientific">Ambispora leptoticha</name>
    <dbReference type="NCBI Taxonomy" id="144679"/>
    <lineage>
        <taxon>Eukaryota</taxon>
        <taxon>Fungi</taxon>
        <taxon>Fungi incertae sedis</taxon>
        <taxon>Mucoromycota</taxon>
        <taxon>Glomeromycotina</taxon>
        <taxon>Glomeromycetes</taxon>
        <taxon>Archaeosporales</taxon>
        <taxon>Ambisporaceae</taxon>
        <taxon>Ambispora</taxon>
    </lineage>
</organism>
<reference evidence="1" key="1">
    <citation type="submission" date="2021-06" db="EMBL/GenBank/DDBJ databases">
        <authorList>
            <person name="Kallberg Y."/>
            <person name="Tangrot J."/>
            <person name="Rosling A."/>
        </authorList>
    </citation>
    <scope>NUCLEOTIDE SEQUENCE</scope>
    <source>
        <strain evidence="1">FL130A</strain>
    </source>
</reference>
<keyword evidence="2" id="KW-1185">Reference proteome</keyword>
<evidence type="ECO:0000313" key="2">
    <source>
        <dbReference type="Proteomes" id="UP000789508"/>
    </source>
</evidence>
<dbReference type="AlphaFoldDB" id="A0A9N9FG06"/>